<dbReference type="GO" id="GO:0022857">
    <property type="term" value="F:transmembrane transporter activity"/>
    <property type="evidence" value="ECO:0007669"/>
    <property type="project" value="UniProtKB-UniRule"/>
</dbReference>
<evidence type="ECO:0000259" key="8">
    <source>
        <dbReference type="Pfam" id="PF06808"/>
    </source>
</evidence>
<evidence type="ECO:0000256" key="6">
    <source>
        <dbReference type="ARBA" id="ARBA00023136"/>
    </source>
</evidence>
<evidence type="ECO:0000256" key="4">
    <source>
        <dbReference type="ARBA" id="ARBA00022692"/>
    </source>
</evidence>
<feature type="transmembrane region" description="Helical" evidence="7">
    <location>
        <begin position="6"/>
        <end position="34"/>
    </location>
</feature>
<dbReference type="PIRSF" id="PIRSF006066">
    <property type="entry name" value="HI0050"/>
    <property type="match status" value="1"/>
</dbReference>
<protein>
    <recommendedName>
        <fullName evidence="7">TRAP transporter large permease protein</fullName>
    </recommendedName>
</protein>
<reference evidence="9 10" key="1">
    <citation type="submission" date="2016-10" db="EMBL/GenBank/DDBJ databases">
        <authorList>
            <person name="de Groot N.N."/>
        </authorList>
    </citation>
    <scope>NUCLEOTIDE SEQUENCE [LARGE SCALE GENOMIC DNA]</scope>
    <source>
        <strain evidence="9 10">CGMCC 1.9157</strain>
    </source>
</reference>
<accession>A0A1I5CL37</accession>
<evidence type="ECO:0000256" key="5">
    <source>
        <dbReference type="ARBA" id="ARBA00022989"/>
    </source>
</evidence>
<organism evidence="9 10">
    <name type="scientific">Cohaesibacter marisflavi</name>
    <dbReference type="NCBI Taxonomy" id="655353"/>
    <lineage>
        <taxon>Bacteria</taxon>
        <taxon>Pseudomonadati</taxon>
        <taxon>Pseudomonadota</taxon>
        <taxon>Alphaproteobacteria</taxon>
        <taxon>Hyphomicrobiales</taxon>
        <taxon>Cohaesibacteraceae</taxon>
    </lineage>
</organism>
<feature type="transmembrane region" description="Helical" evidence="7">
    <location>
        <begin position="99"/>
        <end position="124"/>
    </location>
</feature>
<feature type="transmembrane region" description="Helical" evidence="7">
    <location>
        <begin position="136"/>
        <end position="160"/>
    </location>
</feature>
<feature type="transmembrane region" description="Helical" evidence="7">
    <location>
        <begin position="358"/>
        <end position="384"/>
    </location>
</feature>
<feature type="transmembrane region" description="Helical" evidence="7">
    <location>
        <begin position="244"/>
        <end position="262"/>
    </location>
</feature>
<dbReference type="Proteomes" id="UP000199236">
    <property type="component" value="Unassembled WGS sequence"/>
</dbReference>
<feature type="transmembrane region" description="Helical" evidence="7">
    <location>
        <begin position="217"/>
        <end position="238"/>
    </location>
</feature>
<feature type="transmembrane region" description="Helical" evidence="7">
    <location>
        <begin position="55"/>
        <end position="79"/>
    </location>
</feature>
<comment type="subcellular location">
    <subcellularLocation>
        <location evidence="1 7">Cell inner membrane</location>
        <topology evidence="1 7">Multi-pass membrane protein</topology>
    </subcellularLocation>
</comment>
<dbReference type="RefSeq" id="WP_090069552.1">
    <property type="nucleotide sequence ID" value="NZ_FOVR01000002.1"/>
</dbReference>
<dbReference type="InterPro" id="IPR004681">
    <property type="entry name" value="TRAP_DctM"/>
</dbReference>
<feature type="transmembrane region" description="Helical" evidence="7">
    <location>
        <begin position="172"/>
        <end position="196"/>
    </location>
</feature>
<dbReference type="InterPro" id="IPR010656">
    <property type="entry name" value="DctM"/>
</dbReference>
<feature type="transmembrane region" description="Helical" evidence="7">
    <location>
        <begin position="274"/>
        <end position="296"/>
    </location>
</feature>
<evidence type="ECO:0000256" key="7">
    <source>
        <dbReference type="RuleBase" id="RU369079"/>
    </source>
</evidence>
<gene>
    <name evidence="9" type="ORF">SAMN04488056_102268</name>
</gene>
<keyword evidence="7" id="KW-0813">Transport</keyword>
<keyword evidence="4 7" id="KW-0812">Transmembrane</keyword>
<dbReference type="PANTHER" id="PTHR33362:SF5">
    <property type="entry name" value="C4-DICARBOXYLATE TRAP TRANSPORTER LARGE PERMEASE PROTEIN DCTM"/>
    <property type="match status" value="1"/>
</dbReference>
<proteinExistence type="inferred from homology"/>
<sequence length="430" mass="45154">MEAILAFGLLIGLILGGMWVQFAVAGAGLFYIWLLKGFWGWKALGIVSWGAANSFTLAAIPLFVLMAEILLCSGLSTRLYNGVAPFMRRLPGGLLHTNIAGSGIFAAISGGSAPTAAAMSTVALPELSARGYDKRLVAGSLAAGGTLGILIPPSITMIIYSTFTDTSIARLFAAGLVPGIVLAVLYMSFIIARVLINPKLAPKVTEKASTAEIFRSLLDIFPFLLLIFIVLGSIYGGLATPTEAGAVGVIGATLIAAIYGKLSRALLATAIKRTVTMSGNILFIVFCSMIFAYATALSGIGENLVAVLEDANVSRFAFLLIIMVLFAVLGCFMEGLGMIAIIVPVIYPALQALGIDPIWFGVFVVILVELGQITPPLGVILFVVASSSKNVKVEDVILGTIPFFSIILAFLIVLIAFPQIVLYLPSLTLG</sequence>
<dbReference type="STRING" id="655353.SAMN04488056_102268"/>
<dbReference type="Pfam" id="PF06808">
    <property type="entry name" value="DctM"/>
    <property type="match status" value="1"/>
</dbReference>
<dbReference type="AlphaFoldDB" id="A0A1I5CL37"/>
<keyword evidence="10" id="KW-1185">Reference proteome</keyword>
<evidence type="ECO:0000256" key="3">
    <source>
        <dbReference type="ARBA" id="ARBA00022519"/>
    </source>
</evidence>
<name>A0A1I5CL37_9HYPH</name>
<dbReference type="NCBIfam" id="TIGR00786">
    <property type="entry name" value="dctM"/>
    <property type="match status" value="1"/>
</dbReference>
<evidence type="ECO:0000256" key="1">
    <source>
        <dbReference type="ARBA" id="ARBA00004429"/>
    </source>
</evidence>
<feature type="transmembrane region" description="Helical" evidence="7">
    <location>
        <begin position="316"/>
        <end position="346"/>
    </location>
</feature>
<keyword evidence="3 7" id="KW-0997">Cell inner membrane</keyword>
<keyword evidence="6 7" id="KW-0472">Membrane</keyword>
<comment type="function">
    <text evidence="7">Part of the tripartite ATP-independent periplasmic (TRAP) transport system.</text>
</comment>
<dbReference type="EMBL" id="FOVR01000002">
    <property type="protein sequence ID" value="SFN87633.1"/>
    <property type="molecule type" value="Genomic_DNA"/>
</dbReference>
<evidence type="ECO:0000256" key="2">
    <source>
        <dbReference type="ARBA" id="ARBA00022475"/>
    </source>
</evidence>
<dbReference type="PANTHER" id="PTHR33362">
    <property type="entry name" value="SIALIC ACID TRAP TRANSPORTER PERMEASE PROTEIN SIAT-RELATED"/>
    <property type="match status" value="1"/>
</dbReference>
<keyword evidence="2" id="KW-1003">Cell membrane</keyword>
<dbReference type="OrthoDB" id="7339120at2"/>
<feature type="domain" description="TRAP C4-dicarboxylate transport system permease DctM subunit" evidence="8">
    <location>
        <begin position="7"/>
        <end position="420"/>
    </location>
</feature>
<comment type="similarity">
    <text evidence="7">Belongs to the TRAP transporter large permease family.</text>
</comment>
<dbReference type="GO" id="GO:0005886">
    <property type="term" value="C:plasma membrane"/>
    <property type="evidence" value="ECO:0007669"/>
    <property type="project" value="UniProtKB-SubCell"/>
</dbReference>
<comment type="subunit">
    <text evidence="7">The complex comprises the extracytoplasmic solute receptor protein and the two transmembrane proteins.</text>
</comment>
<feature type="transmembrane region" description="Helical" evidence="7">
    <location>
        <begin position="396"/>
        <end position="424"/>
    </location>
</feature>
<evidence type="ECO:0000313" key="9">
    <source>
        <dbReference type="EMBL" id="SFN87633.1"/>
    </source>
</evidence>
<keyword evidence="5 7" id="KW-1133">Transmembrane helix</keyword>
<evidence type="ECO:0000313" key="10">
    <source>
        <dbReference type="Proteomes" id="UP000199236"/>
    </source>
</evidence>